<organism evidence="2 3">
    <name type="scientific">Marasmius tenuissimus</name>
    <dbReference type="NCBI Taxonomy" id="585030"/>
    <lineage>
        <taxon>Eukaryota</taxon>
        <taxon>Fungi</taxon>
        <taxon>Dikarya</taxon>
        <taxon>Basidiomycota</taxon>
        <taxon>Agaricomycotina</taxon>
        <taxon>Agaricomycetes</taxon>
        <taxon>Agaricomycetidae</taxon>
        <taxon>Agaricales</taxon>
        <taxon>Marasmiineae</taxon>
        <taxon>Marasmiaceae</taxon>
        <taxon>Marasmius</taxon>
    </lineage>
</organism>
<feature type="compositionally biased region" description="Acidic residues" evidence="1">
    <location>
        <begin position="945"/>
        <end position="967"/>
    </location>
</feature>
<feature type="compositionally biased region" description="Gly residues" evidence="1">
    <location>
        <begin position="891"/>
        <end position="903"/>
    </location>
</feature>
<evidence type="ECO:0000313" key="2">
    <source>
        <dbReference type="EMBL" id="KAL0059415.1"/>
    </source>
</evidence>
<feature type="region of interest" description="Disordered" evidence="1">
    <location>
        <begin position="1"/>
        <end position="32"/>
    </location>
</feature>
<feature type="compositionally biased region" description="Polar residues" evidence="1">
    <location>
        <begin position="1"/>
        <end position="19"/>
    </location>
</feature>
<evidence type="ECO:0000256" key="1">
    <source>
        <dbReference type="SAM" id="MobiDB-lite"/>
    </source>
</evidence>
<feature type="region of interest" description="Disordered" evidence="1">
    <location>
        <begin position="496"/>
        <end position="680"/>
    </location>
</feature>
<gene>
    <name evidence="2" type="ORF">AAF712_013856</name>
</gene>
<feature type="compositionally biased region" description="Acidic residues" evidence="1">
    <location>
        <begin position="551"/>
        <end position="567"/>
    </location>
</feature>
<feature type="compositionally biased region" description="Basic and acidic residues" evidence="1">
    <location>
        <begin position="1025"/>
        <end position="1038"/>
    </location>
</feature>
<feature type="region of interest" description="Disordered" evidence="1">
    <location>
        <begin position="1009"/>
        <end position="1053"/>
    </location>
</feature>
<feature type="compositionally biased region" description="Low complexity" evidence="1">
    <location>
        <begin position="619"/>
        <end position="648"/>
    </location>
</feature>
<sequence length="1104" mass="123806">MAHPTDNNRNQDTGLSPESSLPAVTPVESPTGTQSAMRFEVSSDVHPASPPTLPISVNLFYYNPDLLMVLPTPIYWPEDREGDPFPGSRVTFQQWEGLILDNRDHYLRNGSHLRRAHMFITQTREDLDRPIEFVGVNLGVSCVPWSRAQTVHDRLDVTLYTLHGFLAALNIQHPTNTPHARIVKDFERIRLTRHLLSASQQEFLASDPGRFAFWAAQLTALDPIYAAYREHVRQQPLSPISRHPELPEISVVEQASGSFRRSSEPEIGASTAPVQRERSASVPSLGEASVLMQSGTSSSHTREQKGKNRVTETIPENEPLPHPAQSPGPLPAESHVPAASPPAQSIPPAHLTPPSSQSAPMSTPSSQQAQSTVDPGTLTIDQLIQLADEYSRDQDRTTRRQDRHMRSMPIINGRGELFQWEMDRAWYQYNKVYVDHFSAIARDVLLHRQMGNASQKFGKTILTLEQQRVPNKKITSETHDGLMLAASRFGTRPASQYTERGVQTGRSSSRSHVKTEHVGVQTTQTPRIGRGVQTRYSTIAPPQPTPPESLDVIDEEEEEFEEDDLPSDAETHFEGEEETFEDAYEEAPPEEDNIQTSRQARRQRFAEMEQKLRDRRQRIQQVIDISSDFSDQSSPPRAGPSRSQSQPMSPAPPSTQSTIDSDEEFVPDDPEEYNKKRNSTIDYWTNVALDHDAAEKMQVALHRQELDARREQRKRRMEQKGKGKQLAPEAQQFLDEWKEMKKELEEARDLKRRYEAHHGKKGCGPCSNSHGPSNCGNTDRVQVNFMKDAGPGKTGFPQTPGGKRVSWSSDTKEPDTPLPKYSPDATPAPDYTFHTSTAGPIDPSAFADTEVFVQHAHEFDAPGSGSSRDVPPHMDPDVRSMGVRFSTPRGMRGGRGTARGRGGWFYSNSNTGRSSYVPRKATPYPRNVPPPTPSWRGTPGGPPGDPDEDPAGQGIDEEDPFQPDDPENSDKGKERAEEEQYEEAPEFSAFIDENQLRREISQMAREALQEQSRFTSARSVSPEDCSVREAKEARKDRVATQSKIRMKDPETFDGEKREDLDTFIEQCKNIYEAKPDIYVDDTAKIQHTSSYCTGKVEAAINVLQ</sequence>
<dbReference type="EMBL" id="JBBXMP010000228">
    <property type="protein sequence ID" value="KAL0059415.1"/>
    <property type="molecule type" value="Genomic_DNA"/>
</dbReference>
<proteinExistence type="predicted"/>
<evidence type="ECO:0000313" key="3">
    <source>
        <dbReference type="Proteomes" id="UP001437256"/>
    </source>
</evidence>
<dbReference type="Proteomes" id="UP001437256">
    <property type="component" value="Unassembled WGS sequence"/>
</dbReference>
<feature type="compositionally biased region" description="Acidic residues" evidence="1">
    <location>
        <begin position="575"/>
        <end position="593"/>
    </location>
</feature>
<feature type="compositionally biased region" description="Acidic residues" evidence="1">
    <location>
        <begin position="660"/>
        <end position="671"/>
    </location>
</feature>
<feature type="region of interest" description="Disordered" evidence="1">
    <location>
        <begin position="703"/>
        <end position="730"/>
    </location>
</feature>
<comment type="caution">
    <text evidence="2">The sequence shown here is derived from an EMBL/GenBank/DDBJ whole genome shotgun (WGS) entry which is preliminary data.</text>
</comment>
<accession>A0ABR2ZCL7</accession>
<feature type="compositionally biased region" description="Basic and acidic residues" evidence="1">
    <location>
        <begin position="300"/>
        <end position="310"/>
    </location>
</feature>
<feature type="compositionally biased region" description="Basic and acidic residues" evidence="1">
    <location>
        <begin position="968"/>
        <end position="978"/>
    </location>
</feature>
<feature type="compositionally biased region" description="Low complexity" evidence="1">
    <location>
        <begin position="337"/>
        <end position="372"/>
    </location>
</feature>
<reference evidence="2 3" key="1">
    <citation type="submission" date="2024-05" db="EMBL/GenBank/DDBJ databases">
        <title>A draft genome resource for the thread blight pathogen Marasmius tenuissimus strain MS-2.</title>
        <authorList>
            <person name="Yulfo-Soto G.E."/>
            <person name="Baruah I.K."/>
            <person name="Amoako-Attah I."/>
            <person name="Bukari Y."/>
            <person name="Meinhardt L.W."/>
            <person name="Bailey B.A."/>
            <person name="Cohen S.P."/>
        </authorList>
    </citation>
    <scope>NUCLEOTIDE SEQUENCE [LARGE SCALE GENOMIC DNA]</scope>
    <source>
        <strain evidence="2 3">MS-2</strain>
    </source>
</reference>
<protein>
    <submittedName>
        <fullName evidence="2">Uncharacterized protein</fullName>
    </submittedName>
</protein>
<feature type="compositionally biased region" description="Polar residues" evidence="1">
    <location>
        <begin position="766"/>
        <end position="781"/>
    </location>
</feature>
<feature type="compositionally biased region" description="Polar residues" evidence="1">
    <location>
        <begin position="1009"/>
        <end position="1019"/>
    </location>
</feature>
<name>A0ABR2ZCL7_9AGAR</name>
<feature type="region of interest" description="Disordered" evidence="1">
    <location>
        <begin position="757"/>
        <end position="995"/>
    </location>
</feature>
<keyword evidence="3" id="KW-1185">Reference proteome</keyword>
<feature type="region of interest" description="Disordered" evidence="1">
    <location>
        <begin position="254"/>
        <end position="374"/>
    </location>
</feature>
<feature type="region of interest" description="Disordered" evidence="1">
    <location>
        <begin position="386"/>
        <end position="405"/>
    </location>
</feature>
<feature type="compositionally biased region" description="Basic and acidic residues" evidence="1">
    <location>
        <begin position="389"/>
        <end position="400"/>
    </location>
</feature>
<feature type="compositionally biased region" description="Pro residues" evidence="1">
    <location>
        <begin position="318"/>
        <end position="330"/>
    </location>
</feature>